<keyword evidence="2" id="KW-1185">Reference proteome</keyword>
<evidence type="ECO:0000313" key="2">
    <source>
        <dbReference type="Proteomes" id="UP000308197"/>
    </source>
</evidence>
<dbReference type="Proteomes" id="UP000308197">
    <property type="component" value="Unassembled WGS sequence"/>
</dbReference>
<sequence>MNTTNASTGFSPFQLRHGASPRVIPPLFTHSSDEVVSSFGPDGESAKALLERIETDVLEAQDNLLLAKTHQVAAANMHRDPELPYGVGDRVLLSTFHRRRDYMRRGDHRVAK</sequence>
<dbReference type="STRING" id="1314778.A0A5C3NR62"/>
<dbReference type="InParanoid" id="A0A5C3NR62"/>
<evidence type="ECO:0000313" key="1">
    <source>
        <dbReference type="EMBL" id="TFK79077.1"/>
    </source>
</evidence>
<dbReference type="AlphaFoldDB" id="A0A5C3NR62"/>
<proteinExistence type="predicted"/>
<protein>
    <submittedName>
        <fullName evidence="1">Uncharacterized protein</fullName>
    </submittedName>
</protein>
<accession>A0A5C3NR62</accession>
<reference evidence="1 2" key="1">
    <citation type="journal article" date="2019" name="Nat. Ecol. Evol.">
        <title>Megaphylogeny resolves global patterns of mushroom evolution.</title>
        <authorList>
            <person name="Varga T."/>
            <person name="Krizsan K."/>
            <person name="Foldi C."/>
            <person name="Dima B."/>
            <person name="Sanchez-Garcia M."/>
            <person name="Sanchez-Ramirez S."/>
            <person name="Szollosi G.J."/>
            <person name="Szarkandi J.G."/>
            <person name="Papp V."/>
            <person name="Albert L."/>
            <person name="Andreopoulos W."/>
            <person name="Angelini C."/>
            <person name="Antonin V."/>
            <person name="Barry K.W."/>
            <person name="Bougher N.L."/>
            <person name="Buchanan P."/>
            <person name="Buyck B."/>
            <person name="Bense V."/>
            <person name="Catcheside P."/>
            <person name="Chovatia M."/>
            <person name="Cooper J."/>
            <person name="Damon W."/>
            <person name="Desjardin D."/>
            <person name="Finy P."/>
            <person name="Geml J."/>
            <person name="Haridas S."/>
            <person name="Hughes K."/>
            <person name="Justo A."/>
            <person name="Karasinski D."/>
            <person name="Kautmanova I."/>
            <person name="Kiss B."/>
            <person name="Kocsube S."/>
            <person name="Kotiranta H."/>
            <person name="LaButti K.M."/>
            <person name="Lechner B.E."/>
            <person name="Liimatainen K."/>
            <person name="Lipzen A."/>
            <person name="Lukacs Z."/>
            <person name="Mihaltcheva S."/>
            <person name="Morgado L.N."/>
            <person name="Niskanen T."/>
            <person name="Noordeloos M.E."/>
            <person name="Ohm R.A."/>
            <person name="Ortiz-Santana B."/>
            <person name="Ovrebo C."/>
            <person name="Racz N."/>
            <person name="Riley R."/>
            <person name="Savchenko A."/>
            <person name="Shiryaev A."/>
            <person name="Soop K."/>
            <person name="Spirin V."/>
            <person name="Szebenyi C."/>
            <person name="Tomsovsky M."/>
            <person name="Tulloss R.E."/>
            <person name="Uehling J."/>
            <person name="Grigoriev I.V."/>
            <person name="Vagvolgyi C."/>
            <person name="Papp T."/>
            <person name="Martin F.M."/>
            <person name="Miettinen O."/>
            <person name="Hibbett D.S."/>
            <person name="Nagy L.G."/>
        </authorList>
    </citation>
    <scope>NUCLEOTIDE SEQUENCE [LARGE SCALE GENOMIC DNA]</scope>
    <source>
        <strain evidence="1 2">HHB13444</strain>
    </source>
</reference>
<name>A0A5C3NR62_9APHY</name>
<organism evidence="1 2">
    <name type="scientific">Polyporus arcularius HHB13444</name>
    <dbReference type="NCBI Taxonomy" id="1314778"/>
    <lineage>
        <taxon>Eukaryota</taxon>
        <taxon>Fungi</taxon>
        <taxon>Dikarya</taxon>
        <taxon>Basidiomycota</taxon>
        <taxon>Agaricomycotina</taxon>
        <taxon>Agaricomycetes</taxon>
        <taxon>Polyporales</taxon>
        <taxon>Polyporaceae</taxon>
        <taxon>Polyporus</taxon>
    </lineage>
</organism>
<dbReference type="EMBL" id="ML212179">
    <property type="protein sequence ID" value="TFK79077.1"/>
    <property type="molecule type" value="Genomic_DNA"/>
</dbReference>
<gene>
    <name evidence="1" type="ORF">K466DRAFT_448185</name>
</gene>
<feature type="non-terminal residue" evidence="1">
    <location>
        <position position="112"/>
    </location>
</feature>